<dbReference type="InterPro" id="IPR023408">
    <property type="entry name" value="MscS_beta-dom_sf"/>
</dbReference>
<dbReference type="InterPro" id="IPR045276">
    <property type="entry name" value="YbiO_bact"/>
</dbReference>
<evidence type="ECO:0000256" key="5">
    <source>
        <dbReference type="ARBA" id="ARBA00022989"/>
    </source>
</evidence>
<evidence type="ECO:0000259" key="9">
    <source>
        <dbReference type="Pfam" id="PF00924"/>
    </source>
</evidence>
<keyword evidence="3" id="KW-1003">Cell membrane</keyword>
<dbReference type="FunFam" id="3.30.70.100:FF:000018">
    <property type="entry name" value="MscS mechanosensitive ion channel"/>
    <property type="match status" value="1"/>
</dbReference>
<feature type="transmembrane region" description="Helical" evidence="8">
    <location>
        <begin position="124"/>
        <end position="153"/>
    </location>
</feature>
<dbReference type="Proteomes" id="UP000308230">
    <property type="component" value="Unassembled WGS sequence"/>
</dbReference>
<evidence type="ECO:0000259" key="11">
    <source>
        <dbReference type="Pfam" id="PF21088"/>
    </source>
</evidence>
<feature type="domain" description="Mechanosensitive ion channel MscS" evidence="9">
    <location>
        <begin position="141"/>
        <end position="205"/>
    </location>
</feature>
<dbReference type="SUPFAM" id="SSF82689">
    <property type="entry name" value="Mechanosensitive channel protein MscS (YggB), C-terminal domain"/>
    <property type="match status" value="1"/>
</dbReference>
<dbReference type="GO" id="GO:0008381">
    <property type="term" value="F:mechanosensitive monoatomic ion channel activity"/>
    <property type="evidence" value="ECO:0007669"/>
    <property type="project" value="InterPro"/>
</dbReference>
<keyword evidence="5 8" id="KW-1133">Transmembrane helix</keyword>
<accession>A0A5R9F3X8</accession>
<dbReference type="Pfam" id="PF21088">
    <property type="entry name" value="MS_channel_1st"/>
    <property type="match status" value="1"/>
</dbReference>
<dbReference type="Gene3D" id="3.30.70.100">
    <property type="match status" value="1"/>
</dbReference>
<feature type="transmembrane region" description="Helical" evidence="8">
    <location>
        <begin position="97"/>
        <end position="118"/>
    </location>
</feature>
<dbReference type="Pfam" id="PF21082">
    <property type="entry name" value="MS_channel_3rd"/>
    <property type="match status" value="1"/>
</dbReference>
<dbReference type="Pfam" id="PF00924">
    <property type="entry name" value="MS_channel_2nd"/>
    <property type="match status" value="1"/>
</dbReference>
<evidence type="ECO:0000256" key="4">
    <source>
        <dbReference type="ARBA" id="ARBA00022692"/>
    </source>
</evidence>
<dbReference type="InterPro" id="IPR049278">
    <property type="entry name" value="MS_channel_C"/>
</dbReference>
<dbReference type="FunFam" id="2.30.30.60:FF:000001">
    <property type="entry name" value="MscS Mechanosensitive ion channel"/>
    <property type="match status" value="1"/>
</dbReference>
<dbReference type="SUPFAM" id="SSF82861">
    <property type="entry name" value="Mechanosensitive channel protein MscS (YggB), transmembrane region"/>
    <property type="match status" value="1"/>
</dbReference>
<evidence type="ECO:0000256" key="8">
    <source>
        <dbReference type="SAM" id="Phobius"/>
    </source>
</evidence>
<dbReference type="InterPro" id="IPR010920">
    <property type="entry name" value="LSM_dom_sf"/>
</dbReference>
<dbReference type="Gene3D" id="1.10.287.1260">
    <property type="match status" value="1"/>
</dbReference>
<dbReference type="Gene3D" id="2.30.30.60">
    <property type="match status" value="1"/>
</dbReference>
<name>A0A5R9F3X8_9BACL</name>
<dbReference type="SUPFAM" id="SSF50182">
    <property type="entry name" value="Sm-like ribonucleoproteins"/>
    <property type="match status" value="1"/>
</dbReference>
<evidence type="ECO:0000313" key="12">
    <source>
        <dbReference type="EMBL" id="TLS37711.1"/>
    </source>
</evidence>
<gene>
    <name evidence="12" type="ORF">FCL54_07755</name>
</gene>
<protein>
    <submittedName>
        <fullName evidence="12">Mechanosensitive ion channel family protein</fullName>
    </submittedName>
</protein>
<dbReference type="EMBL" id="SWLG01000005">
    <property type="protein sequence ID" value="TLS37711.1"/>
    <property type="molecule type" value="Genomic_DNA"/>
</dbReference>
<feature type="transmembrane region" description="Helical" evidence="8">
    <location>
        <begin position="39"/>
        <end position="63"/>
    </location>
</feature>
<dbReference type="AlphaFoldDB" id="A0A5R9F3X8"/>
<keyword evidence="6 8" id="KW-0472">Membrane</keyword>
<comment type="similarity">
    <text evidence="2">Belongs to the MscS (TC 1.A.23) family.</text>
</comment>
<dbReference type="GO" id="GO:0005886">
    <property type="term" value="C:plasma membrane"/>
    <property type="evidence" value="ECO:0007669"/>
    <property type="project" value="UniProtKB-SubCell"/>
</dbReference>
<sequence>MAINIPIYFKLCFNGVHRLLINIKRGTNPLNDWLENVDWAGIFLGLGIIILKLIAILIVYLIVKSIGKRFIERTFAKVEQRENMSAGRANTLMKLSLSLFSYTLIFIVVGIIFSTLGLNIGTLIAGAGIVGLAIGFGAQGLVSDIVTGFFILLEKQMDVGDYVTAAGYDGIVEEVGLRTTQIRGFDGTLNYIPNREVGSISNHSRGNMRALVDIGISYDDNIDKAIEVIQNTCDQIAGLNDAIVDGPNVLGVQSLGSSDVVIRVLCKTRNMEQWGVERQLRKAIKEALDTNGIEIPYPHQVYIEKKQDSV</sequence>
<comment type="subcellular location">
    <subcellularLocation>
        <location evidence="1">Cell membrane</location>
        <topology evidence="1">Multi-pass membrane protein</topology>
    </subcellularLocation>
</comment>
<dbReference type="InterPro" id="IPR011066">
    <property type="entry name" value="MscS_channel_C_sf"/>
</dbReference>
<evidence type="ECO:0000313" key="13">
    <source>
        <dbReference type="Proteomes" id="UP000308230"/>
    </source>
</evidence>
<evidence type="ECO:0000256" key="1">
    <source>
        <dbReference type="ARBA" id="ARBA00004651"/>
    </source>
</evidence>
<dbReference type="InterPro" id="IPR049142">
    <property type="entry name" value="MS_channel_1st"/>
</dbReference>
<evidence type="ECO:0000256" key="3">
    <source>
        <dbReference type="ARBA" id="ARBA00022475"/>
    </source>
</evidence>
<keyword evidence="13" id="KW-1185">Reference proteome</keyword>
<keyword evidence="4 8" id="KW-0812">Transmembrane</keyword>
<feature type="domain" description="Mechanosensitive ion channel MscS C-terminal" evidence="10">
    <location>
        <begin position="212"/>
        <end position="295"/>
    </location>
</feature>
<dbReference type="PANTHER" id="PTHR30460:SF0">
    <property type="entry name" value="MODERATE CONDUCTANCE MECHANOSENSITIVE CHANNEL YBIO"/>
    <property type="match status" value="1"/>
</dbReference>
<comment type="caution">
    <text evidence="12">The sequence shown here is derived from an EMBL/GenBank/DDBJ whole genome shotgun (WGS) entry which is preliminary data.</text>
</comment>
<evidence type="ECO:0000259" key="10">
    <source>
        <dbReference type="Pfam" id="PF21082"/>
    </source>
</evidence>
<evidence type="ECO:0000256" key="6">
    <source>
        <dbReference type="ARBA" id="ARBA00023136"/>
    </source>
</evidence>
<dbReference type="InterPro" id="IPR006685">
    <property type="entry name" value="MscS_channel_2nd"/>
</dbReference>
<organism evidence="12 13">
    <name type="scientific">Exobacillus caeni</name>
    <dbReference type="NCBI Taxonomy" id="2574798"/>
    <lineage>
        <taxon>Bacteria</taxon>
        <taxon>Bacillati</taxon>
        <taxon>Bacillota</taxon>
        <taxon>Bacilli</taxon>
        <taxon>Bacillales</taxon>
        <taxon>Guptibacillaceae</taxon>
        <taxon>Exobacillus</taxon>
    </lineage>
</organism>
<comment type="function">
    <text evidence="7">May play a role in resistance to osmotic downshock.</text>
</comment>
<dbReference type="InterPro" id="IPR011014">
    <property type="entry name" value="MscS_channel_TM-2"/>
</dbReference>
<evidence type="ECO:0000256" key="7">
    <source>
        <dbReference type="ARBA" id="ARBA00059688"/>
    </source>
</evidence>
<dbReference type="PANTHER" id="PTHR30460">
    <property type="entry name" value="MODERATE CONDUCTANCE MECHANOSENSITIVE CHANNEL YBIO"/>
    <property type="match status" value="1"/>
</dbReference>
<evidence type="ECO:0000256" key="2">
    <source>
        <dbReference type="ARBA" id="ARBA00008017"/>
    </source>
</evidence>
<reference evidence="12 13" key="1">
    <citation type="submission" date="2019-04" db="EMBL/GenBank/DDBJ databases">
        <title>Bacillus caeni sp. nov., a bacterium isolated from mangrove sediment.</title>
        <authorList>
            <person name="Huang H."/>
            <person name="Mo K."/>
            <person name="Hu Y."/>
        </authorList>
    </citation>
    <scope>NUCLEOTIDE SEQUENCE [LARGE SCALE GENOMIC DNA]</scope>
    <source>
        <strain evidence="12 13">HB172195</strain>
    </source>
</reference>
<feature type="domain" description="Mechanosensitive ion channel transmembrane helices 2/3" evidence="11">
    <location>
        <begin position="99"/>
        <end position="139"/>
    </location>
</feature>
<dbReference type="OrthoDB" id="9809206at2"/>
<proteinExistence type="inferred from homology"/>